<evidence type="ECO:0000259" key="1">
    <source>
        <dbReference type="Pfam" id="PF11716"/>
    </source>
</evidence>
<dbReference type="InterPro" id="IPR034660">
    <property type="entry name" value="DinB/YfiT-like"/>
</dbReference>
<gene>
    <name evidence="2" type="ORF">SAMN04515671_2172</name>
</gene>
<dbReference type="AlphaFoldDB" id="A0A1H0N295"/>
<dbReference type="InterPro" id="IPR024344">
    <property type="entry name" value="MDMPI_metal-binding"/>
</dbReference>
<evidence type="ECO:0000313" key="3">
    <source>
        <dbReference type="Proteomes" id="UP000198741"/>
    </source>
</evidence>
<dbReference type="Proteomes" id="UP000198741">
    <property type="component" value="Chromosome I"/>
</dbReference>
<protein>
    <submittedName>
        <fullName evidence="2">TIGR03086 family protein</fullName>
    </submittedName>
</protein>
<dbReference type="InterPro" id="IPR017517">
    <property type="entry name" value="Maleyloyr_isom"/>
</dbReference>
<evidence type="ECO:0000313" key="2">
    <source>
        <dbReference type="EMBL" id="SDO86788.1"/>
    </source>
</evidence>
<dbReference type="NCBIfam" id="TIGR03086">
    <property type="entry name" value="TIGR03086 family metal-binding protein"/>
    <property type="match status" value="1"/>
</dbReference>
<keyword evidence="3" id="KW-1185">Reference proteome</keyword>
<dbReference type="EMBL" id="LT629710">
    <property type="protein sequence ID" value="SDO86788.1"/>
    <property type="molecule type" value="Genomic_DNA"/>
</dbReference>
<proteinExistence type="predicted"/>
<dbReference type="Pfam" id="PF11716">
    <property type="entry name" value="MDMPI_N"/>
    <property type="match status" value="1"/>
</dbReference>
<dbReference type="SUPFAM" id="SSF109854">
    <property type="entry name" value="DinB/YfiT-like putative metalloenzymes"/>
    <property type="match status" value="1"/>
</dbReference>
<accession>A0A1H0N295</accession>
<dbReference type="NCBIfam" id="TIGR03083">
    <property type="entry name" value="maleylpyruvate isomerase family mycothiol-dependent enzyme"/>
    <property type="match status" value="1"/>
</dbReference>
<name>A0A1H0N295_9ACTN</name>
<dbReference type="InterPro" id="IPR017520">
    <property type="entry name" value="CHP03086"/>
</dbReference>
<organism evidence="2 3">
    <name type="scientific">Nakamurella panacisegetis</name>
    <dbReference type="NCBI Taxonomy" id="1090615"/>
    <lineage>
        <taxon>Bacteria</taxon>
        <taxon>Bacillati</taxon>
        <taxon>Actinomycetota</taxon>
        <taxon>Actinomycetes</taxon>
        <taxon>Nakamurellales</taxon>
        <taxon>Nakamurellaceae</taxon>
        <taxon>Nakamurella</taxon>
    </lineage>
</organism>
<sequence>MRLHARAQALLDGVLSPPVDLERPSPCDGWRLRDLLAHMLGQNLGLRAAARGEGRDVESWRPVDPGDDPAAALAASERALEAAFAASGLAGDVWMPELSPAAPIPARTALLAHLLDSVVHGWDVAASLARPYEVPDDLLDVVATVTARIPAEPGRGQTGSAFRAPVRYRALSRLDSVLAHLGRDPRAWPLPAVARPVR</sequence>
<dbReference type="STRING" id="1090615.SAMN04515671_2172"/>
<dbReference type="GO" id="GO:0046872">
    <property type="term" value="F:metal ion binding"/>
    <property type="evidence" value="ECO:0007669"/>
    <property type="project" value="InterPro"/>
</dbReference>
<feature type="domain" description="Mycothiol-dependent maleylpyruvate isomerase metal-binding" evidence="1">
    <location>
        <begin position="8"/>
        <end position="125"/>
    </location>
</feature>
<reference evidence="2 3" key="1">
    <citation type="submission" date="2016-10" db="EMBL/GenBank/DDBJ databases">
        <authorList>
            <person name="de Groot N.N."/>
        </authorList>
    </citation>
    <scope>NUCLEOTIDE SEQUENCE [LARGE SCALE GENOMIC DNA]</scope>
    <source>
        <strain evidence="3">P4-7,KCTC 19426,CECT 7604</strain>
    </source>
</reference>
<dbReference type="Gene3D" id="1.20.120.450">
    <property type="entry name" value="dinb family like domain"/>
    <property type="match status" value="1"/>
</dbReference>